<protein>
    <submittedName>
        <fullName evidence="2">Uncharacterized protein</fullName>
    </submittedName>
</protein>
<gene>
    <name evidence="2" type="ORF">EOD39_21804</name>
</gene>
<dbReference type="EMBL" id="SCEB01012387">
    <property type="protein sequence ID" value="RXM90830.1"/>
    <property type="molecule type" value="Genomic_DNA"/>
</dbReference>
<feature type="region of interest" description="Disordered" evidence="1">
    <location>
        <begin position="62"/>
        <end position="90"/>
    </location>
</feature>
<comment type="caution">
    <text evidence="2">The sequence shown here is derived from an EMBL/GenBank/DDBJ whole genome shotgun (WGS) entry which is preliminary data.</text>
</comment>
<feature type="compositionally biased region" description="Basic and acidic residues" evidence="1">
    <location>
        <begin position="72"/>
        <end position="90"/>
    </location>
</feature>
<evidence type="ECO:0000313" key="3">
    <source>
        <dbReference type="Proteomes" id="UP000289886"/>
    </source>
</evidence>
<accession>A0A444URP4</accession>
<keyword evidence="3" id="KW-1185">Reference proteome</keyword>
<name>A0A444URP4_ACIRT</name>
<dbReference type="AlphaFoldDB" id="A0A444URP4"/>
<proteinExistence type="predicted"/>
<sequence>MVTTLLTHNKKHSCQLLFECTERGSEKEKKDEKLKALLDPLRDMERKDEKLKALLDPLRDMERIMKKKRKSENKEERKSKERRREEAGGR</sequence>
<reference evidence="2 3" key="1">
    <citation type="submission" date="2019-01" db="EMBL/GenBank/DDBJ databases">
        <title>Draft Genome and Complete Hox-Cluster Characterization of the Sterlet Sturgeon (Acipenser ruthenus).</title>
        <authorList>
            <person name="Wei Q."/>
        </authorList>
    </citation>
    <scope>NUCLEOTIDE SEQUENCE [LARGE SCALE GENOMIC DNA]</scope>
    <source>
        <strain evidence="2">WHYD16114868_AA</strain>
        <tissue evidence="2">Blood</tissue>
    </source>
</reference>
<organism evidence="2 3">
    <name type="scientific">Acipenser ruthenus</name>
    <name type="common">Sterlet sturgeon</name>
    <dbReference type="NCBI Taxonomy" id="7906"/>
    <lineage>
        <taxon>Eukaryota</taxon>
        <taxon>Metazoa</taxon>
        <taxon>Chordata</taxon>
        <taxon>Craniata</taxon>
        <taxon>Vertebrata</taxon>
        <taxon>Euteleostomi</taxon>
        <taxon>Actinopterygii</taxon>
        <taxon>Chondrostei</taxon>
        <taxon>Acipenseriformes</taxon>
        <taxon>Acipenseridae</taxon>
        <taxon>Acipenser</taxon>
    </lineage>
</organism>
<evidence type="ECO:0000256" key="1">
    <source>
        <dbReference type="SAM" id="MobiDB-lite"/>
    </source>
</evidence>
<dbReference type="Proteomes" id="UP000289886">
    <property type="component" value="Unassembled WGS sequence"/>
</dbReference>
<evidence type="ECO:0000313" key="2">
    <source>
        <dbReference type="EMBL" id="RXM90830.1"/>
    </source>
</evidence>